<feature type="compositionally biased region" description="Basic and acidic residues" evidence="5">
    <location>
        <begin position="126"/>
        <end position="138"/>
    </location>
</feature>
<dbReference type="Proteomes" id="UP000467841">
    <property type="component" value="Unassembled WGS sequence"/>
</dbReference>
<accession>A0A6D2LCM6</accession>
<dbReference type="GO" id="GO:0005789">
    <property type="term" value="C:endoplasmic reticulum membrane"/>
    <property type="evidence" value="ECO:0007669"/>
    <property type="project" value="TreeGrafter"/>
</dbReference>
<dbReference type="AlphaFoldDB" id="A0A6D2LCM6"/>
<feature type="region of interest" description="Disordered" evidence="5">
    <location>
        <begin position="108"/>
        <end position="138"/>
    </location>
</feature>
<evidence type="ECO:0000313" key="9">
    <source>
        <dbReference type="Proteomes" id="UP000467841"/>
    </source>
</evidence>
<dbReference type="PANTHER" id="PTHR43908:SF5">
    <property type="entry name" value="CHAPERONE PROTEIN DNAJ 49"/>
    <property type="match status" value="1"/>
</dbReference>
<name>A0A6D2LCM6_9BRAS</name>
<dbReference type="SUPFAM" id="SSF46565">
    <property type="entry name" value="Chaperone J-domain"/>
    <property type="match status" value="1"/>
</dbReference>
<comment type="caution">
    <text evidence="8">The sequence shown here is derived from an EMBL/GenBank/DDBJ whole genome shotgun (WGS) entry which is preliminary data.</text>
</comment>
<dbReference type="GO" id="GO:0030544">
    <property type="term" value="F:Hsp70 protein binding"/>
    <property type="evidence" value="ECO:0007669"/>
    <property type="project" value="TreeGrafter"/>
</dbReference>
<dbReference type="PANTHER" id="PTHR43908">
    <property type="entry name" value="AT29763P-RELATED"/>
    <property type="match status" value="1"/>
</dbReference>
<evidence type="ECO:0000256" key="1">
    <source>
        <dbReference type="ARBA" id="ARBA00004167"/>
    </source>
</evidence>
<sequence>MRTLLSLSFPASPSFFHGNYRLLNWLLFPVFFYILLSYAELALIWLVRKIFWELEVRLVMDSNKDDALRCLRIAGDAIASGDKERALKFIRMAKRLNPTLSADEITSACENPDSVSRNPSLSENLNKADGEKSNEKKQYTEENVELVMNIKRNNDYYKILGLEKNCSVEEIRKAYRKLSLKVHPDKNKAPGSEEAFKKVSKAFTCLSDGDSRSQYDQVGFVDERQNTRSRPRRRRYNNPRNGFFEDEFDPDEIFRAFFGQQREMFRASHTYRTRQARNQPREEEVNVAGGPSWLTIVQILPFLLLLLLAYLPFSEPDFSLNKNQTYSVPKTTENMEISFFVKSSLAFDEKFPPGSSARANLEGNVIREYRSSLFQSCRIEIQKRRWNKKIPAPNCNELHERGFVDRRIPI</sequence>
<dbReference type="CDD" id="cd06257">
    <property type="entry name" value="DnaJ"/>
    <property type="match status" value="1"/>
</dbReference>
<organism evidence="8 9">
    <name type="scientific">Microthlaspi erraticum</name>
    <dbReference type="NCBI Taxonomy" id="1685480"/>
    <lineage>
        <taxon>Eukaryota</taxon>
        <taxon>Viridiplantae</taxon>
        <taxon>Streptophyta</taxon>
        <taxon>Embryophyta</taxon>
        <taxon>Tracheophyta</taxon>
        <taxon>Spermatophyta</taxon>
        <taxon>Magnoliopsida</taxon>
        <taxon>eudicotyledons</taxon>
        <taxon>Gunneridae</taxon>
        <taxon>Pentapetalae</taxon>
        <taxon>rosids</taxon>
        <taxon>malvids</taxon>
        <taxon>Brassicales</taxon>
        <taxon>Brassicaceae</taxon>
        <taxon>Coluteocarpeae</taxon>
        <taxon>Microthlaspi</taxon>
    </lineage>
</organism>
<evidence type="ECO:0000256" key="2">
    <source>
        <dbReference type="ARBA" id="ARBA00022692"/>
    </source>
</evidence>
<dbReference type="InterPro" id="IPR001623">
    <property type="entry name" value="DnaJ_domain"/>
</dbReference>
<proteinExistence type="predicted"/>
<keyword evidence="3 6" id="KW-1133">Transmembrane helix</keyword>
<evidence type="ECO:0000256" key="3">
    <source>
        <dbReference type="ARBA" id="ARBA00022989"/>
    </source>
</evidence>
<dbReference type="Pfam" id="PF00226">
    <property type="entry name" value="DnaJ"/>
    <property type="match status" value="1"/>
</dbReference>
<dbReference type="PRINTS" id="PR00625">
    <property type="entry name" value="JDOMAIN"/>
</dbReference>
<evidence type="ECO:0000256" key="4">
    <source>
        <dbReference type="ARBA" id="ARBA00023136"/>
    </source>
</evidence>
<gene>
    <name evidence="8" type="ORF">MERR_LOCUS46082</name>
</gene>
<feature type="transmembrane region" description="Helical" evidence="6">
    <location>
        <begin position="26"/>
        <end position="47"/>
    </location>
</feature>
<dbReference type="PROSITE" id="PS50076">
    <property type="entry name" value="DNAJ_2"/>
    <property type="match status" value="1"/>
</dbReference>
<dbReference type="InterPro" id="IPR051100">
    <property type="entry name" value="DnaJ_subfamily_B/C"/>
</dbReference>
<keyword evidence="4 6" id="KW-0472">Membrane</keyword>
<evidence type="ECO:0000256" key="5">
    <source>
        <dbReference type="SAM" id="MobiDB-lite"/>
    </source>
</evidence>
<keyword evidence="2 6" id="KW-0812">Transmembrane</keyword>
<feature type="transmembrane region" description="Helical" evidence="6">
    <location>
        <begin position="293"/>
        <end position="313"/>
    </location>
</feature>
<dbReference type="SMART" id="SM00271">
    <property type="entry name" value="DnaJ"/>
    <property type="match status" value="1"/>
</dbReference>
<dbReference type="InterPro" id="IPR015399">
    <property type="entry name" value="DUF1977_DnaJ-like"/>
</dbReference>
<evidence type="ECO:0000313" key="8">
    <source>
        <dbReference type="EMBL" id="CAA7058846.1"/>
    </source>
</evidence>
<protein>
    <recommendedName>
        <fullName evidence="7">J domain-containing protein</fullName>
    </recommendedName>
</protein>
<dbReference type="GO" id="GO:0071218">
    <property type="term" value="P:cellular response to misfolded protein"/>
    <property type="evidence" value="ECO:0007669"/>
    <property type="project" value="TreeGrafter"/>
</dbReference>
<comment type="subcellular location">
    <subcellularLocation>
        <location evidence="1">Membrane</location>
        <topology evidence="1">Single-pass membrane protein</topology>
    </subcellularLocation>
</comment>
<feature type="domain" description="J" evidence="7">
    <location>
        <begin position="155"/>
        <end position="219"/>
    </location>
</feature>
<dbReference type="EMBL" id="CACVBM020001740">
    <property type="protein sequence ID" value="CAA7058846.1"/>
    <property type="molecule type" value="Genomic_DNA"/>
</dbReference>
<feature type="compositionally biased region" description="Polar residues" evidence="5">
    <location>
        <begin position="113"/>
        <end position="125"/>
    </location>
</feature>
<reference evidence="8" key="1">
    <citation type="submission" date="2020-01" db="EMBL/GenBank/DDBJ databases">
        <authorList>
            <person name="Mishra B."/>
        </authorList>
    </citation>
    <scope>NUCLEOTIDE SEQUENCE [LARGE SCALE GENOMIC DNA]</scope>
</reference>
<dbReference type="Gene3D" id="1.10.287.110">
    <property type="entry name" value="DnaJ domain"/>
    <property type="match status" value="1"/>
</dbReference>
<evidence type="ECO:0000256" key="6">
    <source>
        <dbReference type="SAM" id="Phobius"/>
    </source>
</evidence>
<keyword evidence="9" id="KW-1185">Reference proteome</keyword>
<dbReference type="InterPro" id="IPR036869">
    <property type="entry name" value="J_dom_sf"/>
</dbReference>
<dbReference type="Pfam" id="PF09320">
    <property type="entry name" value="DUF1977"/>
    <property type="match status" value="1"/>
</dbReference>
<dbReference type="OrthoDB" id="10250354at2759"/>
<evidence type="ECO:0000259" key="7">
    <source>
        <dbReference type="PROSITE" id="PS50076"/>
    </source>
</evidence>